<name>A0A1X7VL69_AMPQE</name>
<reference evidence="1" key="1">
    <citation type="submission" date="2017-05" db="UniProtKB">
        <authorList>
            <consortium name="EnsemblMetazoa"/>
        </authorList>
    </citation>
    <scope>IDENTIFICATION</scope>
</reference>
<evidence type="ECO:0000313" key="1">
    <source>
        <dbReference type="EnsemblMetazoa" id="Aqu2.1.41126_001"/>
    </source>
</evidence>
<protein>
    <submittedName>
        <fullName evidence="1">Uncharacterized protein</fullName>
    </submittedName>
</protein>
<dbReference type="AlphaFoldDB" id="A0A1X7VL69"/>
<sequence>MKYTDNTVQQVQCRQEYRFEQKLHSVLLFLHWMKVLECHHPDREGYDCKFVVCYLAEWHNQTLV</sequence>
<organism evidence="1">
    <name type="scientific">Amphimedon queenslandica</name>
    <name type="common">Sponge</name>
    <dbReference type="NCBI Taxonomy" id="400682"/>
    <lineage>
        <taxon>Eukaryota</taxon>
        <taxon>Metazoa</taxon>
        <taxon>Porifera</taxon>
        <taxon>Demospongiae</taxon>
        <taxon>Heteroscleromorpha</taxon>
        <taxon>Haplosclerida</taxon>
        <taxon>Niphatidae</taxon>
        <taxon>Amphimedon</taxon>
    </lineage>
</organism>
<dbReference type="EnsemblMetazoa" id="Aqu2.1.41126_001">
    <property type="protein sequence ID" value="Aqu2.1.41126_001"/>
    <property type="gene ID" value="Aqu2.1.41126"/>
</dbReference>
<accession>A0A1X7VL69</accession>
<proteinExistence type="predicted"/>
<dbReference type="InParanoid" id="A0A1X7VL69"/>